<feature type="transmembrane region" description="Helical" evidence="1">
    <location>
        <begin position="147"/>
        <end position="165"/>
    </location>
</feature>
<reference evidence="2 3" key="1">
    <citation type="submission" date="2019-08" db="EMBL/GenBank/DDBJ databases">
        <title>Bacillus genomes from the desert of Cuatro Cienegas, Coahuila.</title>
        <authorList>
            <person name="Olmedo-Alvarez G."/>
        </authorList>
    </citation>
    <scope>NUCLEOTIDE SEQUENCE [LARGE SCALE GENOMIC DNA]</scope>
    <source>
        <strain evidence="2 3">CH40_1T</strain>
    </source>
</reference>
<proteinExistence type="predicted"/>
<protein>
    <submittedName>
        <fullName evidence="2">Uncharacterized protein</fullName>
    </submittedName>
</protein>
<keyword evidence="1" id="KW-0472">Membrane</keyword>
<dbReference type="RefSeq" id="WP_148947712.1">
    <property type="nucleotide sequence ID" value="NZ_VTEH01000013.1"/>
</dbReference>
<comment type="caution">
    <text evidence="2">The sequence shown here is derived from an EMBL/GenBank/DDBJ whole genome shotgun (WGS) entry which is preliminary data.</text>
</comment>
<accession>A0A5D4KC42</accession>
<feature type="transmembrane region" description="Helical" evidence="1">
    <location>
        <begin position="44"/>
        <end position="63"/>
    </location>
</feature>
<evidence type="ECO:0000256" key="1">
    <source>
        <dbReference type="SAM" id="Phobius"/>
    </source>
</evidence>
<gene>
    <name evidence="2" type="ORF">FZC79_15540</name>
</gene>
<keyword evidence="1" id="KW-1133">Transmembrane helix</keyword>
<dbReference type="EMBL" id="VTEH01000013">
    <property type="protein sequence ID" value="TYR74225.1"/>
    <property type="molecule type" value="Genomic_DNA"/>
</dbReference>
<organism evidence="2 3">
    <name type="scientific">Rossellomorea vietnamensis</name>
    <dbReference type="NCBI Taxonomy" id="218284"/>
    <lineage>
        <taxon>Bacteria</taxon>
        <taxon>Bacillati</taxon>
        <taxon>Bacillota</taxon>
        <taxon>Bacilli</taxon>
        <taxon>Bacillales</taxon>
        <taxon>Bacillaceae</taxon>
        <taxon>Rossellomorea</taxon>
    </lineage>
</organism>
<keyword evidence="1" id="KW-0812">Transmembrane</keyword>
<evidence type="ECO:0000313" key="2">
    <source>
        <dbReference type="EMBL" id="TYR74225.1"/>
    </source>
</evidence>
<name>A0A5D4KC42_9BACI</name>
<feature type="transmembrane region" description="Helical" evidence="1">
    <location>
        <begin position="113"/>
        <end position="135"/>
    </location>
</feature>
<feature type="transmembrane region" description="Helical" evidence="1">
    <location>
        <begin position="5"/>
        <end position="24"/>
    </location>
</feature>
<feature type="transmembrane region" description="Helical" evidence="1">
    <location>
        <begin position="83"/>
        <end position="101"/>
    </location>
</feature>
<dbReference type="Proteomes" id="UP000323317">
    <property type="component" value="Unassembled WGS sequence"/>
</dbReference>
<evidence type="ECO:0000313" key="3">
    <source>
        <dbReference type="Proteomes" id="UP000323317"/>
    </source>
</evidence>
<dbReference type="AlphaFoldDB" id="A0A5D4KC42"/>
<sequence length="166" mass="19199">MKWSILQFLAVSLIIIVMWTLEIVSENLNIQTSSGGWTAVNSPLLTFLMIVLIMTSIYLIFVFEAKKEKPIFRYSIWSRMPSILVGAGVLSGILFIMGGTIGPLMEWVSQWRFLLYVFLIYFLLLIFLFIFSIELKRQKGSQTVEKTVHISFVWTLVLLFALFFLL</sequence>